<sequence length="147" mass="16195">MAVMEVDSFSSLSWFLQILKEDLGIVNTYPWTIMTDKQKDMMRPQPGGQTLLAEMNDTMLNHMMAESSQPSQLTQQHGPLPDCVFIQQNQPTARPVVLTTASKEGRSKTTKAKKKANVGAKSKRTEVGPTDAGAASRKKKTTSPTKQ</sequence>
<evidence type="ECO:0000313" key="2">
    <source>
        <dbReference type="EMBL" id="EEC68290.1"/>
    </source>
</evidence>
<organism evidence="2 3">
    <name type="scientific">Oryza sativa subsp. indica</name>
    <name type="common">Rice</name>
    <dbReference type="NCBI Taxonomy" id="39946"/>
    <lineage>
        <taxon>Eukaryota</taxon>
        <taxon>Viridiplantae</taxon>
        <taxon>Streptophyta</taxon>
        <taxon>Embryophyta</taxon>
        <taxon>Tracheophyta</taxon>
        <taxon>Spermatophyta</taxon>
        <taxon>Magnoliopsida</taxon>
        <taxon>Liliopsida</taxon>
        <taxon>Poales</taxon>
        <taxon>Poaceae</taxon>
        <taxon>BOP clade</taxon>
        <taxon>Oryzoideae</taxon>
        <taxon>Oryzeae</taxon>
        <taxon>Oryzinae</taxon>
        <taxon>Oryza</taxon>
        <taxon>Oryza sativa</taxon>
    </lineage>
</organism>
<dbReference type="HOGENOM" id="CLU_1771133_0_0_1"/>
<dbReference type="Proteomes" id="UP000007015">
    <property type="component" value="Chromosome 11"/>
</dbReference>
<reference evidence="2 3" key="1">
    <citation type="journal article" date="2005" name="PLoS Biol.">
        <title>The genomes of Oryza sativa: a history of duplications.</title>
        <authorList>
            <person name="Yu J."/>
            <person name="Wang J."/>
            <person name="Lin W."/>
            <person name="Li S."/>
            <person name="Li H."/>
            <person name="Zhou J."/>
            <person name="Ni P."/>
            <person name="Dong W."/>
            <person name="Hu S."/>
            <person name="Zeng C."/>
            <person name="Zhang J."/>
            <person name="Zhang Y."/>
            <person name="Li R."/>
            <person name="Xu Z."/>
            <person name="Li S."/>
            <person name="Li X."/>
            <person name="Zheng H."/>
            <person name="Cong L."/>
            <person name="Lin L."/>
            <person name="Yin J."/>
            <person name="Geng J."/>
            <person name="Li G."/>
            <person name="Shi J."/>
            <person name="Liu J."/>
            <person name="Lv H."/>
            <person name="Li J."/>
            <person name="Wang J."/>
            <person name="Deng Y."/>
            <person name="Ran L."/>
            <person name="Shi X."/>
            <person name="Wang X."/>
            <person name="Wu Q."/>
            <person name="Li C."/>
            <person name="Ren X."/>
            <person name="Wang J."/>
            <person name="Wang X."/>
            <person name="Li D."/>
            <person name="Liu D."/>
            <person name="Zhang X."/>
            <person name="Ji Z."/>
            <person name="Zhao W."/>
            <person name="Sun Y."/>
            <person name="Zhang Z."/>
            <person name="Bao J."/>
            <person name="Han Y."/>
            <person name="Dong L."/>
            <person name="Ji J."/>
            <person name="Chen P."/>
            <person name="Wu S."/>
            <person name="Liu J."/>
            <person name="Xiao Y."/>
            <person name="Bu D."/>
            <person name="Tan J."/>
            <person name="Yang L."/>
            <person name="Ye C."/>
            <person name="Zhang J."/>
            <person name="Xu J."/>
            <person name="Zhou Y."/>
            <person name="Yu Y."/>
            <person name="Zhang B."/>
            <person name="Zhuang S."/>
            <person name="Wei H."/>
            <person name="Liu B."/>
            <person name="Lei M."/>
            <person name="Yu H."/>
            <person name="Li Y."/>
            <person name="Xu H."/>
            <person name="Wei S."/>
            <person name="He X."/>
            <person name="Fang L."/>
            <person name="Zhang Z."/>
            <person name="Zhang Y."/>
            <person name="Huang X."/>
            <person name="Su Z."/>
            <person name="Tong W."/>
            <person name="Li J."/>
            <person name="Tong Z."/>
            <person name="Li S."/>
            <person name="Ye J."/>
            <person name="Wang L."/>
            <person name="Fang L."/>
            <person name="Lei T."/>
            <person name="Chen C."/>
            <person name="Chen H."/>
            <person name="Xu Z."/>
            <person name="Li H."/>
            <person name="Huang H."/>
            <person name="Zhang F."/>
            <person name="Xu H."/>
            <person name="Li N."/>
            <person name="Zhao C."/>
            <person name="Li S."/>
            <person name="Dong L."/>
            <person name="Huang Y."/>
            <person name="Li L."/>
            <person name="Xi Y."/>
            <person name="Qi Q."/>
            <person name="Li W."/>
            <person name="Zhang B."/>
            <person name="Hu W."/>
            <person name="Zhang Y."/>
            <person name="Tian X."/>
            <person name="Jiao Y."/>
            <person name="Liang X."/>
            <person name="Jin J."/>
            <person name="Gao L."/>
            <person name="Zheng W."/>
            <person name="Hao B."/>
            <person name="Liu S."/>
            <person name="Wang W."/>
            <person name="Yuan L."/>
            <person name="Cao M."/>
            <person name="McDermott J."/>
            <person name="Samudrala R."/>
            <person name="Wang J."/>
            <person name="Wong G.K."/>
            <person name="Yang H."/>
        </authorList>
    </citation>
    <scope>NUCLEOTIDE SEQUENCE [LARGE SCALE GENOMIC DNA]</scope>
    <source>
        <strain evidence="3">cv. 93-11</strain>
    </source>
</reference>
<evidence type="ECO:0000313" key="3">
    <source>
        <dbReference type="Proteomes" id="UP000007015"/>
    </source>
</evidence>
<dbReference type="Gramene" id="BGIOSGA035375-TA">
    <property type="protein sequence ID" value="BGIOSGA035375-PA"/>
    <property type="gene ID" value="BGIOSGA035375"/>
</dbReference>
<keyword evidence="3" id="KW-1185">Reference proteome</keyword>
<protein>
    <submittedName>
        <fullName evidence="2">Uncharacterized protein</fullName>
    </submittedName>
</protein>
<gene>
    <name evidence="2" type="ORF">OsI_36346</name>
</gene>
<dbReference type="EMBL" id="CM000136">
    <property type="protein sequence ID" value="EEC68290.1"/>
    <property type="molecule type" value="Genomic_DNA"/>
</dbReference>
<accession>B8BKV5</accession>
<dbReference type="AlphaFoldDB" id="B8BKV5"/>
<evidence type="ECO:0000256" key="1">
    <source>
        <dbReference type="SAM" id="MobiDB-lite"/>
    </source>
</evidence>
<name>B8BKV5_ORYSI</name>
<feature type="region of interest" description="Disordered" evidence="1">
    <location>
        <begin position="97"/>
        <end position="147"/>
    </location>
</feature>
<proteinExistence type="predicted"/>
<dbReference type="OMA" id="NHMMAES"/>